<dbReference type="PANTHER" id="PTHR33495">
    <property type="entry name" value="ANTI-SIGMA FACTOR ANTAGONIST TM_1081-RELATED-RELATED"/>
    <property type="match status" value="1"/>
</dbReference>
<dbReference type="PROSITE" id="PS50801">
    <property type="entry name" value="STAS"/>
    <property type="match status" value="1"/>
</dbReference>
<evidence type="ECO:0000313" key="5">
    <source>
        <dbReference type="Proteomes" id="UP000199501"/>
    </source>
</evidence>
<evidence type="ECO:0000313" key="4">
    <source>
        <dbReference type="EMBL" id="SDC52052.1"/>
    </source>
</evidence>
<dbReference type="STRING" id="1271860.SAMN05216174_102434"/>
<dbReference type="InterPro" id="IPR003658">
    <property type="entry name" value="Anti-sigma_ant"/>
</dbReference>
<dbReference type="InterPro" id="IPR002645">
    <property type="entry name" value="STAS_dom"/>
</dbReference>
<proteinExistence type="inferred from homology"/>
<dbReference type="EMBL" id="FMZZ01000002">
    <property type="protein sequence ID" value="SDC52052.1"/>
    <property type="molecule type" value="Genomic_DNA"/>
</dbReference>
<dbReference type="RefSeq" id="WP_091449175.1">
    <property type="nucleotide sequence ID" value="NZ_FMZZ01000002.1"/>
</dbReference>
<dbReference type="CDD" id="cd07043">
    <property type="entry name" value="STAS_anti-anti-sigma_factors"/>
    <property type="match status" value="1"/>
</dbReference>
<evidence type="ECO:0000259" key="3">
    <source>
        <dbReference type="PROSITE" id="PS50801"/>
    </source>
</evidence>
<dbReference type="SUPFAM" id="SSF52091">
    <property type="entry name" value="SpoIIaa-like"/>
    <property type="match status" value="1"/>
</dbReference>
<reference evidence="5" key="1">
    <citation type="submission" date="2016-10" db="EMBL/GenBank/DDBJ databases">
        <authorList>
            <person name="Varghese N."/>
            <person name="Submissions S."/>
        </authorList>
    </citation>
    <scope>NUCLEOTIDE SEQUENCE [LARGE SCALE GENOMIC DNA]</scope>
    <source>
        <strain evidence="5">IBRC-M 10403</strain>
    </source>
</reference>
<dbReference type="Proteomes" id="UP000199501">
    <property type="component" value="Unassembled WGS sequence"/>
</dbReference>
<keyword evidence="5" id="KW-1185">Reference proteome</keyword>
<dbReference type="OrthoDB" id="3576064at2"/>
<sequence>MTESTLTTTTERHTDRVVVHAKGEVDIATAPVLAAALTAATGTVPTPSGVIADLTGVTFLGSAGLAVLIETHDNARARGVRTVIVVTPGTAAHRSPQITGLPDELTTAATASEALTHTPTRNGHPAR</sequence>
<gene>
    <name evidence="4" type="ORF">SAMN05216174_102434</name>
</gene>
<evidence type="ECO:0000256" key="2">
    <source>
        <dbReference type="RuleBase" id="RU003749"/>
    </source>
</evidence>
<evidence type="ECO:0000256" key="1">
    <source>
        <dbReference type="ARBA" id="ARBA00009013"/>
    </source>
</evidence>
<accession>A0A1G6M8Y5</accession>
<dbReference type="NCBIfam" id="TIGR00377">
    <property type="entry name" value="ant_ant_sig"/>
    <property type="match status" value="1"/>
</dbReference>
<dbReference type="AlphaFoldDB" id="A0A1G6M8Y5"/>
<name>A0A1G6M8Y5_9PSEU</name>
<protein>
    <recommendedName>
        <fullName evidence="2">Anti-sigma factor antagonist</fullName>
    </recommendedName>
</protein>
<dbReference type="Pfam" id="PF01740">
    <property type="entry name" value="STAS"/>
    <property type="match status" value="1"/>
</dbReference>
<comment type="similarity">
    <text evidence="1 2">Belongs to the anti-sigma-factor antagonist family.</text>
</comment>
<dbReference type="GO" id="GO:0043856">
    <property type="term" value="F:anti-sigma factor antagonist activity"/>
    <property type="evidence" value="ECO:0007669"/>
    <property type="project" value="InterPro"/>
</dbReference>
<dbReference type="Gene3D" id="3.30.750.24">
    <property type="entry name" value="STAS domain"/>
    <property type="match status" value="1"/>
</dbReference>
<feature type="domain" description="STAS" evidence="3">
    <location>
        <begin position="6"/>
        <end position="118"/>
    </location>
</feature>
<dbReference type="PANTHER" id="PTHR33495:SF2">
    <property type="entry name" value="ANTI-SIGMA FACTOR ANTAGONIST TM_1081-RELATED"/>
    <property type="match status" value="1"/>
</dbReference>
<dbReference type="InterPro" id="IPR036513">
    <property type="entry name" value="STAS_dom_sf"/>
</dbReference>
<organism evidence="4 5">
    <name type="scientific">Actinokineospora iranica</name>
    <dbReference type="NCBI Taxonomy" id="1271860"/>
    <lineage>
        <taxon>Bacteria</taxon>
        <taxon>Bacillati</taxon>
        <taxon>Actinomycetota</taxon>
        <taxon>Actinomycetes</taxon>
        <taxon>Pseudonocardiales</taxon>
        <taxon>Pseudonocardiaceae</taxon>
        <taxon>Actinokineospora</taxon>
    </lineage>
</organism>